<accession>A0A0X1SXJ5</accession>
<dbReference type="Pfam" id="PF02368">
    <property type="entry name" value="Big_2"/>
    <property type="match status" value="1"/>
</dbReference>
<feature type="domain" description="BIG2" evidence="2">
    <location>
        <begin position="1095"/>
        <end position="1143"/>
    </location>
</feature>
<dbReference type="KEGG" id="pagb:AWM79_04415"/>
<dbReference type="AlphaFoldDB" id="A0A0X1SXJ5"/>
<evidence type="ECO:0000256" key="1">
    <source>
        <dbReference type="SAM" id="MobiDB-lite"/>
    </source>
</evidence>
<evidence type="ECO:0000259" key="2">
    <source>
        <dbReference type="Pfam" id="PF02368"/>
    </source>
</evidence>
<evidence type="ECO:0000313" key="3">
    <source>
        <dbReference type="EMBL" id="AMB84595.1"/>
    </source>
</evidence>
<keyword evidence="4" id="KW-1185">Reference proteome</keyword>
<feature type="region of interest" description="Disordered" evidence="1">
    <location>
        <begin position="978"/>
        <end position="1002"/>
    </location>
</feature>
<name>A0A0X1SXJ5_PSEAA</name>
<proteinExistence type="predicted"/>
<dbReference type="EMBL" id="CP014135">
    <property type="protein sequence ID" value="AMB84595.1"/>
    <property type="molecule type" value="Genomic_DNA"/>
</dbReference>
<dbReference type="InterPro" id="IPR003343">
    <property type="entry name" value="Big_2"/>
</dbReference>
<reference evidence="3 4" key="1">
    <citation type="submission" date="2016-01" db="EMBL/GenBank/DDBJ databases">
        <authorList>
            <person name="McClelland M."/>
            <person name="Jain A."/>
            <person name="Saraogi P."/>
            <person name="Mendelson R."/>
            <person name="Westerman R."/>
            <person name="SanMiguel P."/>
            <person name="Csonka L."/>
        </authorList>
    </citation>
    <scope>NUCLEOTIDE SEQUENCE [LARGE SCALE GENOMIC DNA]</scope>
    <source>
        <strain evidence="3 4">NCPPB 2472</strain>
    </source>
</reference>
<protein>
    <recommendedName>
        <fullName evidence="2">BIG2 domain-containing protein</fullName>
    </recommendedName>
</protein>
<sequence>MAEYDKIRLFIGGVLVTPVHTVTWDEANNRLPLTITIYYETWLKVGDGQKVLEYEVIDQCGNYSVKWSPQVVLKVNIGNDSRPRLPYAYIDESTLGEEFDTLDYDVLGEDNDATLVITQVRQGYLIGDALHITLEGRTADGTSVHEVIDFPIPDDQIGRNTRLPLRNEIVRELVGGTAVLSYERIRAGSEPQPSELTRLAIIGSFLSRLARPLVLEAVGDFLDPTSLLATVEISPYTGQQSSDRVDLYLLGTRANGEREFWHFFKMAGSSNAPVLFYLQHDLDLDIAGLNGGTLEVHYVVDGDRESLHTQLNVGEAAATLPAPNVPEAPGGVLDPEASIRGATVVVPRAADLEEGDLLSVYWQGSKPGGSFIHRKFEVTSAWLNSDIPFPIEREYVDANKGGSVKAFYIVERGREPVRYSHTLNLRVGANLALKPPEVLETIEPGGNVLNPINAQTAVTIRVRYDDMKNSDNIQPYWKGIAGIGSPVIEPKPGNAAQGYVDFTLSGAAAVGANIGKVVEVSYEVTNSEATQSSDPLNLTIQSIPVSELPPLQILEANAGQVDVNGTVTFRVDAWPFYRQGDRVWLALESDNPDGTPNRLPIWTASPISASEFNQKFLTRVITSNPDHTTWLRALEHGSELRVIFKVVFGGGSNEADALTFPLRTYTVHNIEEIEAPTITSVKNAAGGEIANGSTVVTATVTLTGTAPNGQQVEIRDGTNTVMHTATANGSGIWATPALPVTAKGYSITARGLYASNPVSTPPRTFTVVASATPTITSVKNAAGGEIANGSTVVTATVTLTGTAPNGQQVEIRDGTNVMGTATANASGVWTSSALTVTAKAYSITARGLYGTNPVSTPARTFTVTALVTPTLTSVKDPKGAEVAQGTTTREKVFTLTGTASKLQRVQIEDGNGASAAVLGTATANASGIWTFTTSTRPTGERRLYARSLYHPSSVFSNVRTFTIADEVKPVITGVHTSTGASVPHNGTTNQRSLTISGTATPNSTIEVRDGTTVLLTTSVNNSRAWSGHINNLSERKYNLIAKIVGGTLSSDTRSFTVQLHPPLAMNTSPMVLNGRAIRTSLGWPQTGNDFVNNTATRTPTAGSGSYAYSSNNISIAPVSNTGKVTGLRNGSARITVRDEQTGQSLGYDVTVSNVWELNINNSRLASHEANTWRINRRGINLIQSDMDLLKRYYTSPFPRSNLLQNAYWCDTSSASCSVGYNLVYSATNGNVSCGPATGTWGAFCITSND</sequence>
<dbReference type="Proteomes" id="UP000063229">
    <property type="component" value="Chromosome"/>
</dbReference>
<dbReference type="Gene3D" id="2.60.40.10">
    <property type="entry name" value="Immunoglobulins"/>
    <property type="match status" value="2"/>
</dbReference>
<dbReference type="SUPFAM" id="SSF49373">
    <property type="entry name" value="Invasin/intimin cell-adhesion fragments"/>
    <property type="match status" value="1"/>
</dbReference>
<dbReference type="RefSeq" id="WP_060782234.1">
    <property type="nucleotide sequence ID" value="NZ_CP014135.1"/>
</dbReference>
<evidence type="ECO:0000313" key="4">
    <source>
        <dbReference type="Proteomes" id="UP000063229"/>
    </source>
</evidence>
<dbReference type="STRING" id="46677.AWM79_04415"/>
<gene>
    <name evidence="3" type="ORF">AWM79_04415</name>
</gene>
<dbReference type="Gene3D" id="2.60.40.1080">
    <property type="match status" value="1"/>
</dbReference>
<dbReference type="InterPro" id="IPR008964">
    <property type="entry name" value="Invasin/intimin_cell_adhesion"/>
</dbReference>
<dbReference type="InterPro" id="IPR013783">
    <property type="entry name" value="Ig-like_fold"/>
</dbReference>
<organism evidence="3 4">
    <name type="scientific">Pseudomonas agarici</name>
    <dbReference type="NCBI Taxonomy" id="46677"/>
    <lineage>
        <taxon>Bacteria</taxon>
        <taxon>Pseudomonadati</taxon>
        <taxon>Pseudomonadota</taxon>
        <taxon>Gammaproteobacteria</taxon>
        <taxon>Pseudomonadales</taxon>
        <taxon>Pseudomonadaceae</taxon>
        <taxon>Pseudomonas</taxon>
    </lineage>
</organism>